<gene>
    <name evidence="6" type="ORF">BJX66DRAFT_340025</name>
</gene>
<evidence type="ECO:0000259" key="5">
    <source>
        <dbReference type="Pfam" id="PF01494"/>
    </source>
</evidence>
<dbReference type="EMBL" id="JBFTWV010000075">
    <property type="protein sequence ID" value="KAL2788740.1"/>
    <property type="molecule type" value="Genomic_DNA"/>
</dbReference>
<reference evidence="6 7" key="1">
    <citation type="submission" date="2024-07" db="EMBL/GenBank/DDBJ databases">
        <title>Section-level genome sequencing and comparative genomics of Aspergillus sections Usti and Cavernicolus.</title>
        <authorList>
            <consortium name="Lawrence Berkeley National Laboratory"/>
            <person name="Nybo J.L."/>
            <person name="Vesth T.C."/>
            <person name="Theobald S."/>
            <person name="Frisvad J.C."/>
            <person name="Larsen T.O."/>
            <person name="Kjaerboelling I."/>
            <person name="Rothschild-Mancinelli K."/>
            <person name="Lyhne E.K."/>
            <person name="Kogle M.E."/>
            <person name="Barry K."/>
            <person name="Clum A."/>
            <person name="Na H."/>
            <person name="Ledsgaard L."/>
            <person name="Lin J."/>
            <person name="Lipzen A."/>
            <person name="Kuo A."/>
            <person name="Riley R."/>
            <person name="Mondo S."/>
            <person name="Labutti K."/>
            <person name="Haridas S."/>
            <person name="Pangalinan J."/>
            <person name="Salamov A.A."/>
            <person name="Simmons B.A."/>
            <person name="Magnuson J.K."/>
            <person name="Chen J."/>
            <person name="Drula E."/>
            <person name="Henrissat B."/>
            <person name="Wiebenga A."/>
            <person name="Lubbers R.J."/>
            <person name="Gomes A.C."/>
            <person name="Makela M.R."/>
            <person name="Stajich J."/>
            <person name="Grigoriev I.V."/>
            <person name="Mortensen U.H."/>
            <person name="De Vries R.P."/>
            <person name="Baker S.E."/>
            <person name="Andersen M.R."/>
        </authorList>
    </citation>
    <scope>NUCLEOTIDE SEQUENCE [LARGE SCALE GENOMIC DNA]</scope>
    <source>
        <strain evidence="6 7">CBS 209.92</strain>
    </source>
</reference>
<dbReference type="InterPro" id="IPR036188">
    <property type="entry name" value="FAD/NAD-bd_sf"/>
</dbReference>
<dbReference type="InterPro" id="IPR002938">
    <property type="entry name" value="FAD-bd"/>
</dbReference>
<dbReference type="PANTHER" id="PTHR43004">
    <property type="entry name" value="TRK SYSTEM POTASSIUM UPTAKE PROTEIN"/>
    <property type="match status" value="1"/>
</dbReference>
<protein>
    <submittedName>
        <fullName evidence="6">FAD-binding monooxygenase</fullName>
    </submittedName>
</protein>
<proteinExistence type="predicted"/>
<dbReference type="Proteomes" id="UP001610563">
    <property type="component" value="Unassembled WGS sequence"/>
</dbReference>
<dbReference type="Gene3D" id="3.50.50.60">
    <property type="entry name" value="FAD/NAD(P)-binding domain"/>
    <property type="match status" value="1"/>
</dbReference>
<sequence length="125" mass="13913">MLTPLSPPHFNTTSFWRYTLMVPAGDARSDDEPLIEETIRNCYEEIMVGPRPLQVEIFQRAVYCIHQRLVPTMRRGRCVLAGDAAHLNSPYGAVGLNTGLLDADALSEALIMIVAQSRSDKLLTL</sequence>
<evidence type="ECO:0000256" key="4">
    <source>
        <dbReference type="ARBA" id="ARBA00023002"/>
    </source>
</evidence>
<accession>A0ABR4FZP7</accession>
<keyword evidence="7" id="KW-1185">Reference proteome</keyword>
<evidence type="ECO:0000313" key="7">
    <source>
        <dbReference type="Proteomes" id="UP001610563"/>
    </source>
</evidence>
<organism evidence="6 7">
    <name type="scientific">Aspergillus keveii</name>
    <dbReference type="NCBI Taxonomy" id="714993"/>
    <lineage>
        <taxon>Eukaryota</taxon>
        <taxon>Fungi</taxon>
        <taxon>Dikarya</taxon>
        <taxon>Ascomycota</taxon>
        <taxon>Pezizomycotina</taxon>
        <taxon>Eurotiomycetes</taxon>
        <taxon>Eurotiomycetidae</taxon>
        <taxon>Eurotiales</taxon>
        <taxon>Aspergillaceae</taxon>
        <taxon>Aspergillus</taxon>
        <taxon>Aspergillus subgen. Nidulantes</taxon>
    </lineage>
</organism>
<feature type="domain" description="FAD-binding" evidence="5">
    <location>
        <begin position="17"/>
        <end position="123"/>
    </location>
</feature>
<keyword evidence="6" id="KW-0503">Monooxygenase</keyword>
<dbReference type="InterPro" id="IPR050641">
    <property type="entry name" value="RIFMO-like"/>
</dbReference>
<keyword evidence="4" id="KW-0560">Oxidoreductase</keyword>
<dbReference type="PANTHER" id="PTHR43004:SF19">
    <property type="entry name" value="BINDING MONOOXYGENASE, PUTATIVE (JCVI)-RELATED"/>
    <property type="match status" value="1"/>
</dbReference>
<comment type="caution">
    <text evidence="6">The sequence shown here is derived from an EMBL/GenBank/DDBJ whole genome shotgun (WGS) entry which is preliminary data.</text>
</comment>
<comment type="cofactor">
    <cofactor evidence="1">
        <name>FAD</name>
        <dbReference type="ChEBI" id="CHEBI:57692"/>
    </cofactor>
</comment>
<name>A0ABR4FZP7_9EURO</name>
<evidence type="ECO:0000256" key="1">
    <source>
        <dbReference type="ARBA" id="ARBA00001974"/>
    </source>
</evidence>
<dbReference type="SUPFAM" id="SSF51905">
    <property type="entry name" value="FAD/NAD(P)-binding domain"/>
    <property type="match status" value="1"/>
</dbReference>
<keyword evidence="2" id="KW-0285">Flavoprotein</keyword>
<dbReference type="Pfam" id="PF01494">
    <property type="entry name" value="FAD_binding_3"/>
    <property type="match status" value="1"/>
</dbReference>
<evidence type="ECO:0000256" key="2">
    <source>
        <dbReference type="ARBA" id="ARBA00022630"/>
    </source>
</evidence>
<dbReference type="Gene3D" id="3.30.70.2450">
    <property type="match status" value="1"/>
</dbReference>
<keyword evidence="3" id="KW-0274">FAD</keyword>
<dbReference type="GO" id="GO:0004497">
    <property type="term" value="F:monooxygenase activity"/>
    <property type="evidence" value="ECO:0007669"/>
    <property type="project" value="UniProtKB-KW"/>
</dbReference>
<evidence type="ECO:0000313" key="6">
    <source>
        <dbReference type="EMBL" id="KAL2788740.1"/>
    </source>
</evidence>
<evidence type="ECO:0000256" key="3">
    <source>
        <dbReference type="ARBA" id="ARBA00022827"/>
    </source>
</evidence>
<dbReference type="PRINTS" id="PR00420">
    <property type="entry name" value="RNGMNOXGNASE"/>
</dbReference>